<organism evidence="2 3">
    <name type="scientific">Ignatzschineria indica</name>
    <dbReference type="NCBI Taxonomy" id="472583"/>
    <lineage>
        <taxon>Bacteria</taxon>
        <taxon>Pseudomonadati</taxon>
        <taxon>Pseudomonadota</taxon>
        <taxon>Gammaproteobacteria</taxon>
        <taxon>Cardiobacteriales</taxon>
        <taxon>Ignatzschineriaceae</taxon>
        <taxon>Ignatzschineria</taxon>
    </lineage>
</organism>
<evidence type="ECO:0000313" key="2">
    <source>
        <dbReference type="EMBL" id="PWD82680.1"/>
    </source>
</evidence>
<dbReference type="GO" id="GO:0016747">
    <property type="term" value="F:acyltransferase activity, transferring groups other than amino-acyl groups"/>
    <property type="evidence" value="ECO:0007669"/>
    <property type="project" value="InterPro"/>
</dbReference>
<protein>
    <recommendedName>
        <fullName evidence="1">N-acetyltransferase domain-containing protein</fullName>
    </recommendedName>
</protein>
<sequence length="165" mass="18575">MKRMKDLHKERREEDAESCRYTIQRVSEEEIESAGALLYQRLAEINHGVGKALYSATLPETLQFLRETSILLGAYVEGELVGILAAEEDAIERIAVDKEWIRLGIGSALIRAAEEQGASYIDIYRDNEGAVKFIEALGYGIYDLTEPEAGDLLAEEPYAMMHFMK</sequence>
<evidence type="ECO:0000313" key="3">
    <source>
        <dbReference type="Proteomes" id="UP000244948"/>
    </source>
</evidence>
<comment type="caution">
    <text evidence="2">The sequence shown here is derived from an EMBL/GenBank/DDBJ whole genome shotgun (WGS) entry which is preliminary data.</text>
</comment>
<dbReference type="PROSITE" id="PS51186">
    <property type="entry name" value="GNAT"/>
    <property type="match status" value="1"/>
</dbReference>
<feature type="domain" description="N-acetyltransferase" evidence="1">
    <location>
        <begin position="21"/>
        <end position="165"/>
    </location>
</feature>
<dbReference type="SUPFAM" id="SSF55729">
    <property type="entry name" value="Acyl-CoA N-acyltransferases (Nat)"/>
    <property type="match status" value="1"/>
</dbReference>
<dbReference type="RefSeq" id="WP_109236626.1">
    <property type="nucleotide sequence ID" value="NZ_BMXZ01000004.1"/>
</dbReference>
<dbReference type="InterPro" id="IPR000182">
    <property type="entry name" value="GNAT_dom"/>
</dbReference>
<keyword evidence="3" id="KW-1185">Reference proteome</keyword>
<dbReference type="EMBL" id="QEWR01000004">
    <property type="protein sequence ID" value="PWD82680.1"/>
    <property type="molecule type" value="Genomic_DNA"/>
</dbReference>
<dbReference type="Pfam" id="PF00583">
    <property type="entry name" value="Acetyltransf_1"/>
    <property type="match status" value="1"/>
</dbReference>
<proteinExistence type="predicted"/>
<dbReference type="Proteomes" id="UP000244948">
    <property type="component" value="Unassembled WGS sequence"/>
</dbReference>
<dbReference type="InterPro" id="IPR016181">
    <property type="entry name" value="Acyl_CoA_acyltransferase"/>
</dbReference>
<dbReference type="Gene3D" id="3.40.630.30">
    <property type="match status" value="1"/>
</dbReference>
<dbReference type="AlphaFoldDB" id="A0A2U2AJ36"/>
<reference evidence="2 3" key="1">
    <citation type="journal article" date="2018" name="Genome Announc.">
        <title>Ignatzschineria cameli sp. nov., isolated from necrotic foot tissue of dromedaries (Camelus dromedarius) and associated maggots (Wohlfahrtia species) in Dubai.</title>
        <authorList>
            <person name="Tsang C.C."/>
            <person name="Tang J.Y."/>
            <person name="Fong J.Y."/>
            <person name="Kinne J."/>
            <person name="Lee H.H."/>
            <person name="Joseph M."/>
            <person name="Jose S."/>
            <person name="Schuster R.K."/>
            <person name="Tang Y."/>
            <person name="Sivakumar S."/>
            <person name="Chen J.H."/>
            <person name="Teng J.L."/>
            <person name="Lau S.K."/>
            <person name="Wernery U."/>
            <person name="Woo P.C."/>
        </authorList>
    </citation>
    <scope>NUCLEOTIDE SEQUENCE [LARGE SCALE GENOMIC DNA]</scope>
    <source>
        <strain evidence="2 3">KCTC 22643</strain>
    </source>
</reference>
<accession>A0A2U2AJ36</accession>
<dbReference type="CDD" id="cd04301">
    <property type="entry name" value="NAT_SF"/>
    <property type="match status" value="1"/>
</dbReference>
<name>A0A2U2AJ36_9GAMM</name>
<evidence type="ECO:0000259" key="1">
    <source>
        <dbReference type="PROSITE" id="PS51186"/>
    </source>
</evidence>
<gene>
    <name evidence="2" type="ORF">DC082_08645</name>
</gene>